<organism evidence="3 4">
    <name type="scientific">Pseudomonas frederiksbergensis</name>
    <dbReference type="NCBI Taxonomy" id="104087"/>
    <lineage>
        <taxon>Bacteria</taxon>
        <taxon>Pseudomonadati</taxon>
        <taxon>Pseudomonadota</taxon>
        <taxon>Gammaproteobacteria</taxon>
        <taxon>Pseudomonadales</taxon>
        <taxon>Pseudomonadaceae</taxon>
        <taxon>Pseudomonas</taxon>
    </lineage>
</organism>
<evidence type="ECO:0000313" key="3">
    <source>
        <dbReference type="EMBL" id="RON57423.1"/>
    </source>
</evidence>
<feature type="region of interest" description="Disordered" evidence="1">
    <location>
        <begin position="36"/>
        <end position="76"/>
    </location>
</feature>
<dbReference type="InterPro" id="IPR035919">
    <property type="entry name" value="EAL_sf"/>
</dbReference>
<accession>A0A423KQG7</accession>
<dbReference type="Gene3D" id="3.20.20.450">
    <property type="entry name" value="EAL domain"/>
    <property type="match status" value="1"/>
</dbReference>
<dbReference type="InterPro" id="IPR001633">
    <property type="entry name" value="EAL_dom"/>
</dbReference>
<dbReference type="OrthoDB" id="6833020at2"/>
<name>A0A423KQG7_9PSED</name>
<evidence type="ECO:0000259" key="2">
    <source>
        <dbReference type="PROSITE" id="PS50883"/>
    </source>
</evidence>
<proteinExistence type="predicted"/>
<protein>
    <recommendedName>
        <fullName evidence="2">EAL domain-containing protein</fullName>
    </recommendedName>
</protein>
<comment type="caution">
    <text evidence="3">The sequence shown here is derived from an EMBL/GenBank/DDBJ whole genome shotgun (WGS) entry which is preliminary data.</text>
</comment>
<feature type="domain" description="EAL" evidence="2">
    <location>
        <begin position="1"/>
        <end position="244"/>
    </location>
</feature>
<dbReference type="AlphaFoldDB" id="A0A423KQG7"/>
<dbReference type="RefSeq" id="WP_123403479.1">
    <property type="nucleotide sequence ID" value="NZ_MOBP01000003.1"/>
</dbReference>
<reference evidence="3 4" key="1">
    <citation type="submission" date="2016-10" db="EMBL/GenBank/DDBJ databases">
        <title>Comparative genome analysis of multiple Pseudomonas spp. focuses on biocontrol and plant growth promoting traits.</title>
        <authorList>
            <person name="Tao X.-Y."/>
            <person name="Taylor C.G."/>
        </authorList>
    </citation>
    <scope>NUCLEOTIDE SEQUENCE [LARGE SCALE GENOMIC DNA]</scope>
    <source>
        <strain evidence="3 4">39A2</strain>
    </source>
</reference>
<dbReference type="Pfam" id="PF00563">
    <property type="entry name" value="EAL"/>
    <property type="match status" value="1"/>
</dbReference>
<dbReference type="Proteomes" id="UP000283627">
    <property type="component" value="Unassembled WGS sequence"/>
</dbReference>
<dbReference type="SUPFAM" id="SSF141868">
    <property type="entry name" value="EAL domain-like"/>
    <property type="match status" value="1"/>
</dbReference>
<sequence length="244" mass="27938">MNAIGGTSPAQAPHRYLTRQLILSRDDRPFASEISTTTEADRPLPALSSWTTQAGQSRERGSDTLTHMHRGRSPTPKKYLNRTVVRLSELSLASFALAEELIQSGNNLRDLGHTLVVSLKERPFWEVDSKYKKNIIYHMYRLKDHGIEIALDDYNLQREALTCFTTLNLFNYIKVSIASLDQCFKLNSNPEFFNRLHDRMVALIHNNKISFIADRVEHIEGHSLARALPFDYFQGSYYSPADHL</sequence>
<dbReference type="EMBL" id="MOBP01000003">
    <property type="protein sequence ID" value="RON57423.1"/>
    <property type="molecule type" value="Genomic_DNA"/>
</dbReference>
<dbReference type="PROSITE" id="PS50883">
    <property type="entry name" value="EAL"/>
    <property type="match status" value="1"/>
</dbReference>
<gene>
    <name evidence="3" type="ORF">BK665_04780</name>
</gene>
<evidence type="ECO:0000256" key="1">
    <source>
        <dbReference type="SAM" id="MobiDB-lite"/>
    </source>
</evidence>
<evidence type="ECO:0000313" key="4">
    <source>
        <dbReference type="Proteomes" id="UP000283627"/>
    </source>
</evidence>